<feature type="binding site" evidence="2">
    <location>
        <position position="113"/>
    </location>
    <ligand>
        <name>Zn(2+)</name>
        <dbReference type="ChEBI" id="CHEBI:29105"/>
        <label>1</label>
    </ligand>
</feature>
<dbReference type="CDD" id="cd06526">
    <property type="entry name" value="metazoan_ACD"/>
    <property type="match status" value="1"/>
</dbReference>
<dbReference type="AlphaFoldDB" id="A0A154PDT3"/>
<dbReference type="Proteomes" id="UP000076502">
    <property type="component" value="Unassembled WGS sequence"/>
</dbReference>
<organism evidence="7 8">
    <name type="scientific">Dufourea novaeangliae</name>
    <name type="common">Sweat bee</name>
    <dbReference type="NCBI Taxonomy" id="178035"/>
    <lineage>
        <taxon>Eukaryota</taxon>
        <taxon>Metazoa</taxon>
        <taxon>Ecdysozoa</taxon>
        <taxon>Arthropoda</taxon>
        <taxon>Hexapoda</taxon>
        <taxon>Insecta</taxon>
        <taxon>Pterygota</taxon>
        <taxon>Neoptera</taxon>
        <taxon>Endopterygota</taxon>
        <taxon>Hymenoptera</taxon>
        <taxon>Apocrita</taxon>
        <taxon>Aculeata</taxon>
        <taxon>Apoidea</taxon>
        <taxon>Anthophila</taxon>
        <taxon>Halictidae</taxon>
        <taxon>Rophitinae</taxon>
        <taxon>Dufourea</taxon>
    </lineage>
</organism>
<dbReference type="OrthoDB" id="1431247at2759"/>
<dbReference type="OMA" id="RRCFRRY"/>
<dbReference type="PIRSF" id="PIRSF036514">
    <property type="entry name" value="Sm_HSP_B1"/>
    <property type="match status" value="1"/>
</dbReference>
<dbReference type="EMBL" id="KQ434879">
    <property type="protein sequence ID" value="KZC10001.1"/>
    <property type="molecule type" value="Genomic_DNA"/>
</dbReference>
<feature type="compositionally biased region" description="Basic and acidic residues" evidence="5">
    <location>
        <begin position="136"/>
        <end position="148"/>
    </location>
</feature>
<sequence>MSLIPTLFSSWWEDLEKPHRLFAQDFGLPLGPEDLPISALVPYDSEMLVLRPRRRGLYRYQPYEKSIDRKSRGSSTVQSDKNKFQVTLDVQQFAPEEVTVKVSGKNVIVEGKHEEKQDEHGWISRHGVLTIIAPRKETDPKSKNERIIQIESTGKPALRNDIDSIEKQKEASPQKNQI</sequence>
<evidence type="ECO:0000256" key="1">
    <source>
        <dbReference type="PIRNR" id="PIRNR036514"/>
    </source>
</evidence>
<feature type="binding site" evidence="2">
    <location>
        <position position="115"/>
    </location>
    <ligand>
        <name>Zn(2+)</name>
        <dbReference type="ChEBI" id="CHEBI:29105"/>
        <label>1</label>
    </ligand>
</feature>
<evidence type="ECO:0000256" key="5">
    <source>
        <dbReference type="SAM" id="MobiDB-lite"/>
    </source>
</evidence>
<evidence type="ECO:0000313" key="7">
    <source>
        <dbReference type="EMBL" id="KZC10001.1"/>
    </source>
</evidence>
<feature type="binding site" evidence="2">
    <location>
        <position position="120"/>
    </location>
    <ligand>
        <name>Zn(2+)</name>
        <dbReference type="ChEBI" id="CHEBI:29105"/>
        <label>1</label>
    </ligand>
</feature>
<dbReference type="PANTHER" id="PTHR45640:SF34">
    <property type="entry name" value="PROTEIN LETHAL(2)ESSENTIAL FOR LIFE"/>
    <property type="match status" value="1"/>
</dbReference>
<dbReference type="InterPro" id="IPR002068">
    <property type="entry name" value="A-crystallin/Hsp20_dom"/>
</dbReference>
<dbReference type="PRINTS" id="PR00299">
    <property type="entry name" value="ACRYSTALLIN"/>
</dbReference>
<keyword evidence="8" id="KW-1185">Reference proteome</keyword>
<dbReference type="PROSITE" id="PS01031">
    <property type="entry name" value="SHSP"/>
    <property type="match status" value="1"/>
</dbReference>
<protein>
    <submittedName>
        <fullName evidence="7">Protein lethal(2)essential for life</fullName>
    </submittedName>
</protein>
<dbReference type="STRING" id="178035.A0A154PDT3"/>
<dbReference type="InterPro" id="IPR055269">
    <property type="entry name" value="Alpha-crystallin/HSP_16"/>
</dbReference>
<evidence type="ECO:0000256" key="2">
    <source>
        <dbReference type="PIRSR" id="PIRSR036514-1"/>
    </source>
</evidence>
<dbReference type="GO" id="GO:0051082">
    <property type="term" value="F:unfolded protein binding"/>
    <property type="evidence" value="ECO:0007669"/>
    <property type="project" value="TreeGrafter"/>
</dbReference>
<dbReference type="Gene3D" id="2.60.40.790">
    <property type="match status" value="1"/>
</dbReference>
<accession>A0A154PDT3</accession>
<evidence type="ECO:0000313" key="8">
    <source>
        <dbReference type="Proteomes" id="UP000076502"/>
    </source>
</evidence>
<gene>
    <name evidence="7" type="ORF">WN55_01038</name>
</gene>
<keyword evidence="2" id="KW-0862">Zinc</keyword>
<dbReference type="SUPFAM" id="SSF49764">
    <property type="entry name" value="HSP20-like chaperones"/>
    <property type="match status" value="1"/>
</dbReference>
<dbReference type="GO" id="GO:0009408">
    <property type="term" value="P:response to heat"/>
    <property type="evidence" value="ECO:0007669"/>
    <property type="project" value="UniProtKB-ARBA"/>
</dbReference>
<proteinExistence type="inferred from homology"/>
<dbReference type="PANTHER" id="PTHR45640">
    <property type="entry name" value="HEAT SHOCK PROTEIN HSP-12.2-RELATED"/>
    <property type="match status" value="1"/>
</dbReference>
<evidence type="ECO:0000256" key="4">
    <source>
        <dbReference type="RuleBase" id="RU003616"/>
    </source>
</evidence>
<feature type="domain" description="SHSP" evidence="6">
    <location>
        <begin position="66"/>
        <end position="178"/>
    </location>
</feature>
<dbReference type="GO" id="GO:0005737">
    <property type="term" value="C:cytoplasm"/>
    <property type="evidence" value="ECO:0007669"/>
    <property type="project" value="TreeGrafter"/>
</dbReference>
<name>A0A154PDT3_DUFNO</name>
<dbReference type="Pfam" id="PF00011">
    <property type="entry name" value="HSP20"/>
    <property type="match status" value="1"/>
</dbReference>
<dbReference type="GO" id="GO:0042026">
    <property type="term" value="P:protein refolding"/>
    <property type="evidence" value="ECO:0007669"/>
    <property type="project" value="TreeGrafter"/>
</dbReference>
<evidence type="ECO:0000256" key="3">
    <source>
        <dbReference type="PROSITE-ProRule" id="PRU00285"/>
    </source>
</evidence>
<comment type="similarity">
    <text evidence="1 3 4">Belongs to the small heat shock protein (HSP20) family.</text>
</comment>
<keyword evidence="2" id="KW-0479">Metal-binding</keyword>
<dbReference type="GO" id="GO:0046872">
    <property type="term" value="F:metal ion binding"/>
    <property type="evidence" value="ECO:0007669"/>
    <property type="project" value="UniProtKB-KW"/>
</dbReference>
<feature type="compositionally biased region" description="Basic and acidic residues" evidence="5">
    <location>
        <begin position="158"/>
        <end position="172"/>
    </location>
</feature>
<dbReference type="InterPro" id="IPR001436">
    <property type="entry name" value="Alpha-crystallin/sHSP_animal"/>
</dbReference>
<reference evidence="7 8" key="1">
    <citation type="submission" date="2015-07" db="EMBL/GenBank/DDBJ databases">
        <title>The genome of Dufourea novaeangliae.</title>
        <authorList>
            <person name="Pan H."/>
            <person name="Kapheim K."/>
        </authorList>
    </citation>
    <scope>NUCLEOTIDE SEQUENCE [LARGE SCALE GENOMIC DNA]</scope>
    <source>
        <strain evidence="7">0120121106</strain>
        <tissue evidence="7">Whole body</tissue>
    </source>
</reference>
<evidence type="ECO:0000259" key="6">
    <source>
        <dbReference type="PROSITE" id="PS01031"/>
    </source>
</evidence>
<dbReference type="GO" id="GO:0005634">
    <property type="term" value="C:nucleus"/>
    <property type="evidence" value="ECO:0007669"/>
    <property type="project" value="TreeGrafter"/>
</dbReference>
<feature type="region of interest" description="Disordered" evidence="5">
    <location>
        <begin position="136"/>
        <end position="178"/>
    </location>
</feature>
<dbReference type="InterPro" id="IPR008978">
    <property type="entry name" value="HSP20-like_chaperone"/>
</dbReference>